<dbReference type="Pfam" id="PF09912">
    <property type="entry name" value="DUF2141"/>
    <property type="match status" value="1"/>
</dbReference>
<sequence length="139" mass="15770">MKKYIFALSATCLSLFFNAQNHLTVRVSNLKNTNGAIEIGLYQSDKNFLKEGAQYAKKRVKVTTNPQTITFPNLPKGEYAVAIFHDENQNGKCDTNAFGIPKEGYGFSNNFRPKLSAPKFHQTKIWVENHKEIGVQMIR</sequence>
<proteinExistence type="predicted"/>
<dbReference type="Proteomes" id="UP000255515">
    <property type="component" value="Unassembled WGS sequence"/>
</dbReference>
<dbReference type="RefSeq" id="WP_002688072.1">
    <property type="nucleotide sequence ID" value="NZ_UFTJ01000003.1"/>
</dbReference>
<feature type="signal peptide" evidence="1">
    <location>
        <begin position="1"/>
        <end position="19"/>
    </location>
</feature>
<evidence type="ECO:0000313" key="3">
    <source>
        <dbReference type="Proteomes" id="UP000255515"/>
    </source>
</evidence>
<dbReference type="AlphaFoldDB" id="A0A380ZVN7"/>
<evidence type="ECO:0000256" key="1">
    <source>
        <dbReference type="SAM" id="SignalP"/>
    </source>
</evidence>
<organism evidence="2 3">
    <name type="scientific">Bergeyella zoohelcum</name>
    <dbReference type="NCBI Taxonomy" id="1015"/>
    <lineage>
        <taxon>Bacteria</taxon>
        <taxon>Pseudomonadati</taxon>
        <taxon>Bacteroidota</taxon>
        <taxon>Flavobacteriia</taxon>
        <taxon>Flavobacteriales</taxon>
        <taxon>Weeksellaceae</taxon>
        <taxon>Bergeyella</taxon>
    </lineage>
</organism>
<dbReference type="InterPro" id="IPR018673">
    <property type="entry name" value="DUF2141"/>
</dbReference>
<dbReference type="EMBL" id="UFTJ01000003">
    <property type="protein sequence ID" value="SUV52789.1"/>
    <property type="molecule type" value="Genomic_DNA"/>
</dbReference>
<feature type="chain" id="PRO_5016739248" evidence="1">
    <location>
        <begin position="20"/>
        <end position="139"/>
    </location>
</feature>
<gene>
    <name evidence="2" type="ORF">NCTC11661_01934</name>
</gene>
<evidence type="ECO:0000313" key="2">
    <source>
        <dbReference type="EMBL" id="SUV52789.1"/>
    </source>
</evidence>
<protein>
    <submittedName>
        <fullName evidence="2">Uncharacterized protein conserved in bacteria</fullName>
    </submittedName>
</protein>
<name>A0A380ZVN7_9FLAO</name>
<keyword evidence="1" id="KW-0732">Signal</keyword>
<accession>A0A380ZVN7</accession>
<reference evidence="2 3" key="1">
    <citation type="submission" date="2018-06" db="EMBL/GenBank/DDBJ databases">
        <authorList>
            <consortium name="Pathogen Informatics"/>
            <person name="Doyle S."/>
        </authorList>
    </citation>
    <scope>NUCLEOTIDE SEQUENCE [LARGE SCALE GENOMIC DNA]</scope>
    <source>
        <strain evidence="2 3">NCTC11661</strain>
    </source>
</reference>